<dbReference type="PROSITE" id="PS51318">
    <property type="entry name" value="TAT"/>
    <property type="match status" value="1"/>
</dbReference>
<evidence type="ECO:0000259" key="5">
    <source>
        <dbReference type="PROSITE" id="PS51296"/>
    </source>
</evidence>
<dbReference type="CDD" id="cd03467">
    <property type="entry name" value="Rieske"/>
    <property type="match status" value="1"/>
</dbReference>
<organism evidence="6 7">
    <name type="scientific">Nocardioides phosphati</name>
    <dbReference type="NCBI Taxonomy" id="1867775"/>
    <lineage>
        <taxon>Bacteria</taxon>
        <taxon>Bacillati</taxon>
        <taxon>Actinomycetota</taxon>
        <taxon>Actinomycetes</taxon>
        <taxon>Propionibacteriales</taxon>
        <taxon>Nocardioidaceae</taxon>
        <taxon>Nocardioides</taxon>
    </lineage>
</organism>
<evidence type="ECO:0000256" key="1">
    <source>
        <dbReference type="ARBA" id="ARBA00022714"/>
    </source>
</evidence>
<proteinExistence type="predicted"/>
<keyword evidence="7" id="KW-1185">Reference proteome</keyword>
<keyword evidence="3" id="KW-0408">Iron</keyword>
<dbReference type="InterPro" id="IPR006311">
    <property type="entry name" value="TAT_signal"/>
</dbReference>
<comment type="caution">
    <text evidence="6">The sequence shown here is derived from an EMBL/GenBank/DDBJ whole genome shotgun (WGS) entry which is preliminary data.</text>
</comment>
<evidence type="ECO:0000256" key="2">
    <source>
        <dbReference type="ARBA" id="ARBA00022723"/>
    </source>
</evidence>
<dbReference type="EMBL" id="BMNI01000006">
    <property type="protein sequence ID" value="GGO91291.1"/>
    <property type="molecule type" value="Genomic_DNA"/>
</dbReference>
<dbReference type="PROSITE" id="PS51257">
    <property type="entry name" value="PROKAR_LIPOPROTEIN"/>
    <property type="match status" value="1"/>
</dbReference>
<feature type="domain" description="Rieske" evidence="5">
    <location>
        <begin position="49"/>
        <end position="143"/>
    </location>
</feature>
<sequence>MSEDLRPDRRIVFQGLGALGVAAALAACGGGSGGSSNAGSTATAGKAGEKLASTAEIPVGGGIVLTDRHVVITQPTKGDFKAFSSKCLHQGFDVSEVKDGTITCTVHGSTYDAATGAVTGPPAPSGGKLPAVKIKVDGDSIVAA</sequence>
<reference evidence="7" key="1">
    <citation type="journal article" date="2019" name="Int. J. Syst. Evol. Microbiol.">
        <title>The Global Catalogue of Microorganisms (GCM) 10K type strain sequencing project: providing services to taxonomists for standard genome sequencing and annotation.</title>
        <authorList>
            <consortium name="The Broad Institute Genomics Platform"/>
            <consortium name="The Broad Institute Genome Sequencing Center for Infectious Disease"/>
            <person name="Wu L."/>
            <person name="Ma J."/>
        </authorList>
    </citation>
    <scope>NUCLEOTIDE SEQUENCE [LARGE SCALE GENOMIC DNA]</scope>
    <source>
        <strain evidence="7">CGMCC 4.7371</strain>
    </source>
</reference>
<dbReference type="SUPFAM" id="SSF50022">
    <property type="entry name" value="ISP domain"/>
    <property type="match status" value="1"/>
</dbReference>
<dbReference type="Pfam" id="PF00355">
    <property type="entry name" value="Rieske"/>
    <property type="match status" value="1"/>
</dbReference>
<evidence type="ECO:0000256" key="4">
    <source>
        <dbReference type="ARBA" id="ARBA00023014"/>
    </source>
</evidence>
<protein>
    <recommendedName>
        <fullName evidence="5">Rieske domain-containing protein</fullName>
    </recommendedName>
</protein>
<keyword evidence="4" id="KW-0411">Iron-sulfur</keyword>
<accession>A0ABQ2NCJ8</accession>
<dbReference type="InterPro" id="IPR036922">
    <property type="entry name" value="Rieske_2Fe-2S_sf"/>
</dbReference>
<keyword evidence="1" id="KW-0001">2Fe-2S</keyword>
<dbReference type="Gene3D" id="2.102.10.10">
    <property type="entry name" value="Rieske [2Fe-2S] iron-sulphur domain"/>
    <property type="match status" value="1"/>
</dbReference>
<dbReference type="RefSeq" id="WP_188784350.1">
    <property type="nucleotide sequence ID" value="NZ_BMNI01000006.1"/>
</dbReference>
<evidence type="ECO:0000256" key="3">
    <source>
        <dbReference type="ARBA" id="ARBA00023004"/>
    </source>
</evidence>
<evidence type="ECO:0000313" key="7">
    <source>
        <dbReference type="Proteomes" id="UP000655410"/>
    </source>
</evidence>
<dbReference type="InterPro" id="IPR017941">
    <property type="entry name" value="Rieske_2Fe-2S"/>
</dbReference>
<dbReference type="PROSITE" id="PS51296">
    <property type="entry name" value="RIESKE"/>
    <property type="match status" value="1"/>
</dbReference>
<evidence type="ECO:0000313" key="6">
    <source>
        <dbReference type="EMBL" id="GGO91291.1"/>
    </source>
</evidence>
<gene>
    <name evidence="6" type="ORF">GCM10011584_25020</name>
</gene>
<name>A0ABQ2NCJ8_9ACTN</name>
<keyword evidence="2" id="KW-0479">Metal-binding</keyword>
<dbReference type="Proteomes" id="UP000655410">
    <property type="component" value="Unassembled WGS sequence"/>
</dbReference>